<dbReference type="EMBL" id="SELW01000653">
    <property type="protein sequence ID" value="TID15427.1"/>
    <property type="molecule type" value="Genomic_DNA"/>
</dbReference>
<organism evidence="3 4">
    <name type="scientific">Pichia inconspicua</name>
    <dbReference type="NCBI Taxonomy" id="52247"/>
    <lineage>
        <taxon>Eukaryota</taxon>
        <taxon>Fungi</taxon>
        <taxon>Dikarya</taxon>
        <taxon>Ascomycota</taxon>
        <taxon>Saccharomycotina</taxon>
        <taxon>Pichiomycetes</taxon>
        <taxon>Pichiales</taxon>
        <taxon>Pichiaceae</taxon>
        <taxon>Pichia</taxon>
    </lineage>
</organism>
<comment type="caution">
    <text evidence="3">The sequence shown here is derived from an EMBL/GenBank/DDBJ whole genome shotgun (WGS) entry which is preliminary data.</text>
</comment>
<dbReference type="Gene3D" id="1.25.40.1040">
    <property type="match status" value="1"/>
</dbReference>
<sequence>MDATELQFRSALQDYEAKNYKKAIQTVDKILKKNPLHSQSYALKALITGFYHPNSPDNTDANELCNVNEDILKECDDLIEQAVKYGPSNSISAHLSALFYRQVKNYERAAHFYSTAYANNPNNKAILRDLSSCLSQMKNYKLLSKTRLDYLTAEPGYRANYSSTAIAYDLNDEYENSIKIIEQIEELVKDKLIDEDKHENSESLIYKMELYFKNGDYEVAVKEIESLLKSTEKFRCYDVSGLLELKYKALMKLENFKEAHIVIRKLLKRNPDNIIYYSNLVKCLGIEENVELKKKLFVKLATFYPKSDLPKFLPLTFLNGEDFKEHLTYYLTSLFKRGVPSLFSSIKSLYKDSKKSKIILEVAETLESMEKDITVSSWIKYFISQHYYKLKEYNDSMKKVDEAISISPDCIEFLMFKARILKHQKKLIDAANQMNDARLKDLQDRFINTKTVKYKLRADEIDEALKLAGLFTKNEDGDTPLKDLHVVQACWIISEYAEALDRAFRSKLLHFQDIEAKQLQLVDEENTHLLKKQIESYFGLALQRYLSIFKIYAEYYDDQFDFHFYAFRKGNLRAYNEMIDWASKLYQQPFIGRIYNDLMDLVFFSVEERKLLTDALDYSTTLNKRSKKDKKEEIKWKEEMLKIHKVYEKDTFGESLVQQVMKKDYSKIESIEKVVSHNKPETVQFLNGSFNYEMLQGKYVVALAQLRKMKEIAKQESETGERAQRTADNMVAKLNKFLETPTDDAKIESLKKIVKLGLMRL</sequence>
<evidence type="ECO:0000313" key="4">
    <source>
        <dbReference type="Proteomes" id="UP000307173"/>
    </source>
</evidence>
<dbReference type="InterPro" id="IPR011990">
    <property type="entry name" value="TPR-like_helical_dom_sf"/>
</dbReference>
<dbReference type="PANTHER" id="PTHR22767:SF2">
    <property type="entry name" value="N(ALPHA)-ACETYLTRANSFERASE 15_16, ISOFORM A"/>
    <property type="match status" value="1"/>
</dbReference>
<evidence type="ECO:0000256" key="2">
    <source>
        <dbReference type="ARBA" id="ARBA00022803"/>
    </source>
</evidence>
<keyword evidence="1" id="KW-0677">Repeat</keyword>
<dbReference type="SMART" id="SM00028">
    <property type="entry name" value="TPR"/>
    <property type="match status" value="4"/>
</dbReference>
<dbReference type="Pfam" id="PF12569">
    <property type="entry name" value="NatA_aux_su"/>
    <property type="match status" value="2"/>
</dbReference>
<dbReference type="AlphaFoldDB" id="A0A4T0WW61"/>
<protein>
    <recommendedName>
        <fullName evidence="5">N-terminal acetyltransferase A, auxiliary subunit</fullName>
    </recommendedName>
</protein>
<gene>
    <name evidence="3" type="ORF">CANINC_004392</name>
</gene>
<dbReference type="Proteomes" id="UP000307173">
    <property type="component" value="Unassembled WGS sequence"/>
</dbReference>
<dbReference type="InterPro" id="IPR021183">
    <property type="entry name" value="NatA_aux_su"/>
</dbReference>
<keyword evidence="4" id="KW-1185">Reference proteome</keyword>
<accession>A0A4T0WW61</accession>
<proteinExistence type="predicted"/>
<evidence type="ECO:0008006" key="5">
    <source>
        <dbReference type="Google" id="ProtNLM"/>
    </source>
</evidence>
<evidence type="ECO:0000313" key="3">
    <source>
        <dbReference type="EMBL" id="TID15427.1"/>
    </source>
</evidence>
<dbReference type="OrthoDB" id="10263032at2759"/>
<dbReference type="PIRSF" id="PIRSF000422">
    <property type="entry name" value="N-terminal-AcTrfase-A_aux_su"/>
    <property type="match status" value="1"/>
</dbReference>
<dbReference type="Gene3D" id="1.25.40.1010">
    <property type="match status" value="1"/>
</dbReference>
<dbReference type="InterPro" id="IPR019734">
    <property type="entry name" value="TPR_rpt"/>
</dbReference>
<reference evidence="3 4" key="1">
    <citation type="journal article" date="2019" name="Front. Genet.">
        <title>Whole-Genome Sequencing of the Opportunistic Yeast Pathogen Candida inconspicua Uncovers Its Hybrid Origin.</title>
        <authorList>
            <person name="Mixao V."/>
            <person name="Hansen A.P."/>
            <person name="Saus E."/>
            <person name="Boekhout T."/>
            <person name="Lass-Florl C."/>
            <person name="Gabaldon T."/>
        </authorList>
    </citation>
    <scope>NUCLEOTIDE SEQUENCE [LARGE SCALE GENOMIC DNA]</scope>
    <source>
        <strain evidence="3 4">CBS 180</strain>
    </source>
</reference>
<keyword evidence="2" id="KW-0802">TPR repeat</keyword>
<evidence type="ECO:0000256" key="1">
    <source>
        <dbReference type="ARBA" id="ARBA00022737"/>
    </source>
</evidence>
<dbReference type="GO" id="GO:0031415">
    <property type="term" value="C:NatA complex"/>
    <property type="evidence" value="ECO:0007669"/>
    <property type="project" value="TreeGrafter"/>
</dbReference>
<dbReference type="STRING" id="52247.A0A4T0WW61"/>
<dbReference type="SUPFAM" id="SSF48452">
    <property type="entry name" value="TPR-like"/>
    <property type="match status" value="3"/>
</dbReference>
<name>A0A4T0WW61_9ASCO</name>
<dbReference type="PANTHER" id="PTHR22767">
    <property type="entry name" value="N-TERMINAL ACETYLTRANSFERASE-RELATED"/>
    <property type="match status" value="1"/>
</dbReference>